<dbReference type="STRING" id="1416779.SAMN05444409_0883"/>
<gene>
    <name evidence="1" type="ORF">SAMN05444409_0883</name>
</gene>
<evidence type="ECO:0000313" key="2">
    <source>
        <dbReference type="Proteomes" id="UP000185207"/>
    </source>
</evidence>
<organism evidence="1 2">
    <name type="scientific">Epilithonimonas zeae</name>
    <dbReference type="NCBI Taxonomy" id="1416779"/>
    <lineage>
        <taxon>Bacteria</taxon>
        <taxon>Pseudomonadati</taxon>
        <taxon>Bacteroidota</taxon>
        <taxon>Flavobacteriia</taxon>
        <taxon>Flavobacteriales</taxon>
        <taxon>Weeksellaceae</taxon>
        <taxon>Chryseobacterium group</taxon>
        <taxon>Epilithonimonas</taxon>
    </lineage>
</organism>
<dbReference type="EMBL" id="FSRK01000001">
    <property type="protein sequence ID" value="SIN87097.1"/>
    <property type="molecule type" value="Genomic_DNA"/>
</dbReference>
<dbReference type="Proteomes" id="UP000185207">
    <property type="component" value="Unassembled WGS sequence"/>
</dbReference>
<sequence>MYFSLHAEEVINSNYIKDNNDGIFVSSLQFETVERLYMFLENSSFEEQKYIVLDFRHIRHIQANIIAKIIDIRDLGYKLVFRNIALEVHEPLSINVIVNPKNLANEMNGYDTFYYFTSDTEEIYSINLDEKMLFNQEFERILKEKNYIVEYGKKHSSSFVYLHSFIDLKKLISLENPFIYFALYKLAMKIRYKWKNEINNNPILVSQSLTSTFIVSVLSKLLKLDILVFDKIGPITKLYNKLEKHNFDKRKYIVVSDLVCLGTEVKITKSLIEFSGGHYLGNVSLVKIETLSREDLKLENKDRTLSIFSITDENNRELNYYIYTNLNPKPI</sequence>
<keyword evidence="2" id="KW-1185">Reference proteome</keyword>
<evidence type="ECO:0000313" key="1">
    <source>
        <dbReference type="EMBL" id="SIN87097.1"/>
    </source>
</evidence>
<name>A0A1N6EVV0_9FLAO</name>
<proteinExistence type="predicted"/>
<protein>
    <submittedName>
        <fullName evidence="1">Uncharacterized protein</fullName>
    </submittedName>
</protein>
<dbReference type="AlphaFoldDB" id="A0A1N6EVV0"/>
<accession>A0A1N6EVV0</accession>
<reference evidence="2" key="1">
    <citation type="submission" date="2016-11" db="EMBL/GenBank/DDBJ databases">
        <authorList>
            <person name="Varghese N."/>
            <person name="Submissions S."/>
        </authorList>
    </citation>
    <scope>NUCLEOTIDE SEQUENCE [LARGE SCALE GENOMIC DNA]</scope>
    <source>
        <strain evidence="2">DSM 27623</strain>
    </source>
</reference>